<accession>A0A401RL14</accession>
<gene>
    <name evidence="2" type="ORF">chiPu_0020917</name>
</gene>
<dbReference type="EMBL" id="BEZZ01003099">
    <property type="protein sequence ID" value="GCC18881.1"/>
    <property type="molecule type" value="Genomic_DNA"/>
</dbReference>
<feature type="non-terminal residue" evidence="2">
    <location>
        <position position="1"/>
    </location>
</feature>
<protein>
    <submittedName>
        <fullName evidence="2">Uncharacterized protein</fullName>
    </submittedName>
</protein>
<evidence type="ECO:0000313" key="2">
    <source>
        <dbReference type="EMBL" id="GCC18881.1"/>
    </source>
</evidence>
<feature type="region of interest" description="Disordered" evidence="1">
    <location>
        <begin position="1"/>
        <end position="45"/>
    </location>
</feature>
<dbReference type="AlphaFoldDB" id="A0A401RL14"/>
<organism evidence="2 3">
    <name type="scientific">Chiloscyllium punctatum</name>
    <name type="common">Brownbanded bambooshark</name>
    <name type="synonym">Hemiscyllium punctatum</name>
    <dbReference type="NCBI Taxonomy" id="137246"/>
    <lineage>
        <taxon>Eukaryota</taxon>
        <taxon>Metazoa</taxon>
        <taxon>Chordata</taxon>
        <taxon>Craniata</taxon>
        <taxon>Vertebrata</taxon>
        <taxon>Chondrichthyes</taxon>
        <taxon>Elasmobranchii</taxon>
        <taxon>Galeomorphii</taxon>
        <taxon>Galeoidea</taxon>
        <taxon>Orectolobiformes</taxon>
        <taxon>Hemiscylliidae</taxon>
        <taxon>Chiloscyllium</taxon>
    </lineage>
</organism>
<proteinExistence type="predicted"/>
<name>A0A401RL14_CHIPU</name>
<dbReference type="Proteomes" id="UP000287033">
    <property type="component" value="Unassembled WGS sequence"/>
</dbReference>
<sequence length="45" mass="4952">QRLNVTIPPREQDSAHLGKIPSTEADSMGDKSGTRINARMPHLKP</sequence>
<reference evidence="2 3" key="1">
    <citation type="journal article" date="2018" name="Nat. Ecol. Evol.">
        <title>Shark genomes provide insights into elasmobranch evolution and the origin of vertebrates.</title>
        <authorList>
            <person name="Hara Y"/>
            <person name="Yamaguchi K"/>
            <person name="Onimaru K"/>
            <person name="Kadota M"/>
            <person name="Koyanagi M"/>
            <person name="Keeley SD"/>
            <person name="Tatsumi K"/>
            <person name="Tanaka K"/>
            <person name="Motone F"/>
            <person name="Kageyama Y"/>
            <person name="Nozu R"/>
            <person name="Adachi N"/>
            <person name="Nishimura O"/>
            <person name="Nakagawa R"/>
            <person name="Tanegashima C"/>
            <person name="Kiyatake I"/>
            <person name="Matsumoto R"/>
            <person name="Murakumo K"/>
            <person name="Nishida K"/>
            <person name="Terakita A"/>
            <person name="Kuratani S"/>
            <person name="Sato K"/>
            <person name="Hyodo S Kuraku.S."/>
        </authorList>
    </citation>
    <scope>NUCLEOTIDE SEQUENCE [LARGE SCALE GENOMIC DNA]</scope>
</reference>
<evidence type="ECO:0000256" key="1">
    <source>
        <dbReference type="SAM" id="MobiDB-lite"/>
    </source>
</evidence>
<keyword evidence="3" id="KW-1185">Reference proteome</keyword>
<evidence type="ECO:0000313" key="3">
    <source>
        <dbReference type="Proteomes" id="UP000287033"/>
    </source>
</evidence>
<comment type="caution">
    <text evidence="2">The sequence shown here is derived from an EMBL/GenBank/DDBJ whole genome shotgun (WGS) entry which is preliminary data.</text>
</comment>